<dbReference type="Proteomes" id="UP000429523">
    <property type="component" value="Unassembled WGS sequence"/>
</dbReference>
<name>A0A6A3E405_9STRA</name>
<organism evidence="1 2">
    <name type="scientific">Phytophthora fragariae</name>
    <dbReference type="NCBI Taxonomy" id="53985"/>
    <lineage>
        <taxon>Eukaryota</taxon>
        <taxon>Sar</taxon>
        <taxon>Stramenopiles</taxon>
        <taxon>Oomycota</taxon>
        <taxon>Peronosporomycetes</taxon>
        <taxon>Peronosporales</taxon>
        <taxon>Peronosporaceae</taxon>
        <taxon>Phytophthora</taxon>
    </lineage>
</organism>
<dbReference type="AlphaFoldDB" id="A0A6A3E405"/>
<evidence type="ECO:0000313" key="2">
    <source>
        <dbReference type="Proteomes" id="UP000429523"/>
    </source>
</evidence>
<evidence type="ECO:0000313" key="1">
    <source>
        <dbReference type="EMBL" id="KAE8928599.1"/>
    </source>
</evidence>
<reference evidence="1 2" key="1">
    <citation type="submission" date="2018-08" db="EMBL/GenBank/DDBJ databases">
        <title>Genomic investigation of the strawberry pathogen Phytophthora fragariae indicates pathogenicity is determined by transcriptional variation in three key races.</title>
        <authorList>
            <person name="Adams T.M."/>
            <person name="Armitage A.D."/>
            <person name="Sobczyk M.K."/>
            <person name="Bates H.J."/>
            <person name="Dunwell J.M."/>
            <person name="Nellist C.F."/>
            <person name="Harrison R.J."/>
        </authorList>
    </citation>
    <scope>NUCLEOTIDE SEQUENCE [LARGE SCALE GENOMIC DNA]</scope>
    <source>
        <strain evidence="1 2">NOV-9</strain>
    </source>
</reference>
<proteinExistence type="predicted"/>
<comment type="caution">
    <text evidence="1">The sequence shown here is derived from an EMBL/GenBank/DDBJ whole genome shotgun (WGS) entry which is preliminary data.</text>
</comment>
<accession>A0A6A3E405</accession>
<gene>
    <name evidence="1" type="ORF">PF009_g21269</name>
</gene>
<sequence length="52" mass="5690">MVSRTMSFRGMGVCAGMVASLNLLNAWTMRHPPVAFFTQNVGLECGEILSRT</sequence>
<dbReference type="EMBL" id="QXGF01001653">
    <property type="protein sequence ID" value="KAE8928599.1"/>
    <property type="molecule type" value="Genomic_DNA"/>
</dbReference>
<protein>
    <submittedName>
        <fullName evidence="1">Uncharacterized protein</fullName>
    </submittedName>
</protein>